<dbReference type="KEGG" id="scm:SCHCO_02495587"/>
<feature type="region of interest" description="Disordered" evidence="2">
    <location>
        <begin position="418"/>
        <end position="453"/>
    </location>
</feature>
<evidence type="ECO:0000256" key="2">
    <source>
        <dbReference type="SAM" id="MobiDB-lite"/>
    </source>
</evidence>
<feature type="coiled-coil region" evidence="1">
    <location>
        <begin position="257"/>
        <end position="305"/>
    </location>
</feature>
<feature type="region of interest" description="Disordered" evidence="2">
    <location>
        <begin position="550"/>
        <end position="662"/>
    </location>
</feature>
<feature type="region of interest" description="Disordered" evidence="2">
    <location>
        <begin position="1538"/>
        <end position="1559"/>
    </location>
</feature>
<dbReference type="HOGENOM" id="CLU_227523_0_0_1"/>
<feature type="compositionally biased region" description="Pro residues" evidence="2">
    <location>
        <begin position="2129"/>
        <end position="2140"/>
    </location>
</feature>
<feature type="region of interest" description="Disordered" evidence="2">
    <location>
        <begin position="1469"/>
        <end position="1497"/>
    </location>
</feature>
<proteinExistence type="predicted"/>
<dbReference type="OrthoDB" id="3269001at2759"/>
<feature type="coiled-coil region" evidence="1">
    <location>
        <begin position="197"/>
        <end position="224"/>
    </location>
</feature>
<dbReference type="InParanoid" id="D8Q2D4"/>
<evidence type="ECO:0000256" key="1">
    <source>
        <dbReference type="SAM" id="Coils"/>
    </source>
</evidence>
<evidence type="ECO:0000313" key="3">
    <source>
        <dbReference type="EMBL" id="EFI98663.1"/>
    </source>
</evidence>
<feature type="region of interest" description="Disordered" evidence="2">
    <location>
        <begin position="496"/>
        <end position="529"/>
    </location>
</feature>
<feature type="compositionally biased region" description="Polar residues" evidence="2">
    <location>
        <begin position="1477"/>
        <end position="1497"/>
    </location>
</feature>
<dbReference type="GeneID" id="9592819"/>
<feature type="region of interest" description="Disordered" evidence="2">
    <location>
        <begin position="1022"/>
        <end position="1043"/>
    </location>
</feature>
<feature type="compositionally biased region" description="Basic residues" evidence="2">
    <location>
        <begin position="621"/>
        <end position="631"/>
    </location>
</feature>
<dbReference type="RefSeq" id="XP_003033566.1">
    <property type="nucleotide sequence ID" value="XM_003033520.1"/>
</dbReference>
<feature type="compositionally biased region" description="Polar residues" evidence="2">
    <location>
        <begin position="18"/>
        <end position="28"/>
    </location>
</feature>
<keyword evidence="4" id="KW-1185">Reference proteome</keyword>
<dbReference type="Proteomes" id="UP000007431">
    <property type="component" value="Unassembled WGS sequence"/>
</dbReference>
<feature type="compositionally biased region" description="Acidic residues" evidence="2">
    <location>
        <begin position="637"/>
        <end position="658"/>
    </location>
</feature>
<reference evidence="3 4" key="1">
    <citation type="journal article" date="2010" name="Nat. Biotechnol.">
        <title>Genome sequence of the model mushroom Schizophyllum commune.</title>
        <authorList>
            <person name="Ohm R.A."/>
            <person name="de Jong J.F."/>
            <person name="Lugones L.G."/>
            <person name="Aerts A."/>
            <person name="Kothe E."/>
            <person name="Stajich J.E."/>
            <person name="de Vries R.P."/>
            <person name="Record E."/>
            <person name="Levasseur A."/>
            <person name="Baker S.E."/>
            <person name="Bartholomew K.A."/>
            <person name="Coutinho P.M."/>
            <person name="Erdmann S."/>
            <person name="Fowler T.J."/>
            <person name="Gathman A.C."/>
            <person name="Lombard V."/>
            <person name="Henrissat B."/>
            <person name="Knabe N."/>
            <person name="Kuees U."/>
            <person name="Lilly W.W."/>
            <person name="Lindquist E."/>
            <person name="Lucas S."/>
            <person name="Magnuson J.K."/>
            <person name="Piumi F."/>
            <person name="Raudaskoski M."/>
            <person name="Salamov A."/>
            <person name="Schmutz J."/>
            <person name="Schwarze F.W.M.R."/>
            <person name="vanKuyk P.A."/>
            <person name="Horton J.S."/>
            <person name="Grigoriev I.V."/>
            <person name="Woesten H.A.B."/>
        </authorList>
    </citation>
    <scope>NUCLEOTIDE SEQUENCE [LARGE SCALE GENOMIC DNA]</scope>
    <source>
        <strain evidence="4">H4-8 / FGSC 9210</strain>
    </source>
</reference>
<dbReference type="eggNOG" id="ENOG502SMQV">
    <property type="taxonomic scope" value="Eukaryota"/>
</dbReference>
<name>D8Q2D4_SCHCM</name>
<sequence>MQSSPAPSTHDPADDNETSNIRSLPTLTRSLNVDHDAPYIQSCAETQPELQLNVQWRRVMLERGEVKRRAVEINNALARQLALASFEIAVKEELIASLRGLPQHVQLEHQVNQLRDEPNVSRSTVCGLQDDNQSLRYQLERVENDRALQIETALIPESSRHIQDKGAYRDKIHNLQLARDTCADDANADAQSRSAQRRELLDTLQRLNESKDTAERQHTKQLQALNDRIQASTTLVADQQALLDAELKDRDKWMYMKEKLAGEIGELEQAVENLQEKKYQTVQQLERATALLNECTAARKRVEQEAASEIADLQPDMELVDKRQSERAYQELRDFGDPLAEKKRRLEDEMVARRAELERMRAALSALAADWQDADVDARGTSEALVTGATQKQTCRSSVMGKEVGTHQLKVGYRTRYNPADAHGIQNVSRGDNRSGRVATPRPPSLNLDGRGKVAMDVDDQGLDLEEHEAPRPSHGAAECPTNLVCSSSIIPGSLRSLTENDKGSVAGTPKGRVASGTPGRRVAAGLNMPKQKLRGVDVADHLTALDQFKLGSPLRTPSPRKRGPRSAKGAHDGQHTPRSRHSPYSREARPSRYGRVGDMGEDCDADDEEVPRRNRERPRSHPTRSRPLRRAKFEDVNDMDDDYDYDDYNDYDDDGNDVEPKTPVSRIARRFLQEKIAPGALYAPQTMKKNFNNLVLGLILRGMGIQLVYHVVALEPVSDEELDAFRRNPRSHGPDLEDLRLDTNGLATTDELSGSAWNQRVAKLLCGKVKEITDRDGGDGRFGVVDADRIKRGVDTRLGRMYRLIASVVPQAGEDVVDAIARFREAHQAYNDQRRVTTSRQTKALARLRYAGVLRTACRVSNKPEALAYWSYVMRAVEALGFEGMSDEETDYEEIEHDSGVVTKRRYHKVLNPVWRRPELRDLFAKVDEAPALARMYFDKRAGAKTPRVRVDEASGQAPPKRIPKALYDPVWLEAQGELVELMLELTDDPFEIFQADAWAEESHMRYPSALNTALSKCRWSKPEEKEGAQSNNGDRTGLTGHLQGTIESSYDLAVLPNRIWRMVDCCLLESEPGVVLVGVSPWTHSPSPQVNCRTAVQDRRPQLGKLENAKDLEEAGRAGLSLRPISLNDSIEDRRQGQEQVHPHLVETGRRTEELAKSIFVEKSDTTFGDERDEDEKPWELKEPVGLLADYLCGEDVFGDAPAPSLRTTSATLRSMSTHAKDKDPSRLGPRSSLIKELLHRVEAFGAWPDHEEEELHLQPHPQRARSLRDEYIEVLTPRFVSPRLRVTTECCRSPYGGRGACWQIVRHDSAKRSRRATASIVQHIQERRRPYHSVKAGTSPYTRQGYAVLNRCRHSRLLPSVRYGWVLNNLHVLSAEEWCLDEVRNCLGDIIFLLNAPTIIAMISTHRGRDGLKARLVRLAWGLYTFRRINKLVIVHLKILSANPLRASGVIGMTIALRKPLMQARSLQHDAHSRSSQVPGVTEGSSLGPTDQSSDILEDNRLAVEEAGHDLAAATVLQIGEVPRSIRGYAMAGFKDRSTTSQQHPSTSQVEARDRSPWTSFLTDARSRNKATEKARIAAESVETALRQCERMLRAIKPHDTRNFIAATMSSVEDVVLNQREKLQKITRPEATEAVGRAVDVLEVVESLLEAHRLLYPDMTPLRVDNAHLRMEAFDDLQPATLVAHCLALTSRIFHGCSREGANIILRLTKLFGHSLVFLGDGPNILQRRALRDTPIDVRTVEKRVNLGIRTIPFAVCPSCRCTYEPSYVPPSSKPLYPAICREDTGDEAETETLCGTGLVDETGSPKEIFEYYPFFDWFGRFIALPGIESLGDRFCERIDKQQAIPAEKRGVEDGSLIRSLPAPGGNGRLFVAHRGSEKRWLFALHVDFFNAEGNRLRGRTASTGHIVMTCLNLPLHMRNDDAYKYLAGVIRGPHEPSAKEGQIRHYIRPLIQDMKLTYTRGVRFRYSGCSELHRASEDLAYRHIHRMVIAAFIADSKAARPGGGQLDVTSHHFCHICRCWILAHLGRVDFENWVKISDVILRAAAKLWKAAPRSERKAIEEQYAARDSEFWEFDYWAPTRQIVVDPMHTWFLIVLQRFFREAMCLDSSPKNSFLQRRPAFFYDFTPPPPLSPPPPSSSSAATAAPPPPSTPAPPSEATPAPTSNESTEDASYRTAVQTGLIHRYLVAPIEDGGEGKLAKKLQGQNMSALVRVCLDVQKETRKSKSEIQSMSKQDLIEVLVAWRMTKPFAALPWTVIPYDPTINMIRRVIREVSVPTWLKDKPPLDLGEASAGTLKANQWRWLYRLYVPLALIHMWHPNSPYAIPSAHDMKPILDMNMQLTSNTILVVKHSVTDADQAMFREQLRDHILGLRRHFPGFIFPGYHLAFHIPDFMSLLGPARNWWCFPFERLAGKLQRIPKSHKIGQSEHTMLHSFVKGSIFRQWLLRPDVPPILKYCRSLVDKAYRFVGAKWSENATVDDDAEHADDADDLSDVDDDEDVADEVFGDFDANESRPNDDPLVVRRSHTNVPRDLRDLVGAASIACYKRAFAPKGYYSTQGSNRHICVRSTRPDRAAQGSLRFAVQYARVLPDSHLDAFARYWNMGFEAIRTSSQYKNTMGIIEPRQVVGQAARWDLGDGSAVYVNLSDTCQGDGSEIAVLMIAR</sequence>
<feature type="region of interest" description="Disordered" evidence="2">
    <location>
        <begin position="1"/>
        <end position="28"/>
    </location>
</feature>
<feature type="region of interest" description="Disordered" evidence="2">
    <location>
        <begin position="2129"/>
        <end position="2176"/>
    </location>
</feature>
<feature type="compositionally biased region" description="Pro residues" evidence="2">
    <location>
        <begin position="2148"/>
        <end position="2160"/>
    </location>
</feature>
<feature type="compositionally biased region" description="Basic and acidic residues" evidence="2">
    <location>
        <begin position="611"/>
        <end position="620"/>
    </location>
</feature>
<accession>D8Q2D4</accession>
<feature type="compositionally biased region" description="Low complexity" evidence="2">
    <location>
        <begin position="1542"/>
        <end position="1552"/>
    </location>
</feature>
<evidence type="ECO:0000313" key="4">
    <source>
        <dbReference type="Proteomes" id="UP000007431"/>
    </source>
</evidence>
<dbReference type="EMBL" id="GL377305">
    <property type="protein sequence ID" value="EFI98663.1"/>
    <property type="molecule type" value="Genomic_DNA"/>
</dbReference>
<dbReference type="VEuPathDB" id="FungiDB:SCHCODRAFT_02495587"/>
<protein>
    <submittedName>
        <fullName evidence="3">Uncharacterized protein</fullName>
    </submittedName>
</protein>
<organism evidence="4">
    <name type="scientific">Schizophyllum commune (strain H4-8 / FGSC 9210)</name>
    <name type="common">Split gill fungus</name>
    <dbReference type="NCBI Taxonomy" id="578458"/>
    <lineage>
        <taxon>Eukaryota</taxon>
        <taxon>Fungi</taxon>
        <taxon>Dikarya</taxon>
        <taxon>Basidiomycota</taxon>
        <taxon>Agaricomycotina</taxon>
        <taxon>Agaricomycetes</taxon>
        <taxon>Agaricomycetidae</taxon>
        <taxon>Agaricales</taxon>
        <taxon>Schizophyllaceae</taxon>
        <taxon>Schizophyllum</taxon>
    </lineage>
</organism>
<gene>
    <name evidence="3" type="ORF">SCHCODRAFT_234535</name>
</gene>
<feature type="compositionally biased region" description="Acidic residues" evidence="2">
    <location>
        <begin position="600"/>
        <end position="610"/>
    </location>
</feature>
<keyword evidence="1" id="KW-0175">Coiled coil</keyword>